<gene>
    <name evidence="2" type="ORF">METZ01_LOCUS448398</name>
</gene>
<dbReference type="CDD" id="cd04179">
    <property type="entry name" value="DPM_DPG-synthase_like"/>
    <property type="match status" value="1"/>
</dbReference>
<dbReference type="SUPFAM" id="SSF53448">
    <property type="entry name" value="Nucleotide-diphospho-sugar transferases"/>
    <property type="match status" value="1"/>
</dbReference>
<evidence type="ECO:0000259" key="1">
    <source>
        <dbReference type="Pfam" id="PF00535"/>
    </source>
</evidence>
<reference evidence="2" key="1">
    <citation type="submission" date="2018-05" db="EMBL/GenBank/DDBJ databases">
        <authorList>
            <person name="Lanie J.A."/>
            <person name="Ng W.-L."/>
            <person name="Kazmierczak K.M."/>
            <person name="Andrzejewski T.M."/>
            <person name="Davidsen T.M."/>
            <person name="Wayne K.J."/>
            <person name="Tettelin H."/>
            <person name="Glass J.I."/>
            <person name="Rusch D."/>
            <person name="Podicherti R."/>
            <person name="Tsui H.-C.T."/>
            <person name="Winkler M.E."/>
        </authorList>
    </citation>
    <scope>NUCLEOTIDE SEQUENCE</scope>
</reference>
<proteinExistence type="predicted"/>
<name>A0A382ZJ54_9ZZZZ</name>
<accession>A0A382ZJ54</accession>
<dbReference type="EMBL" id="UINC01184361">
    <property type="protein sequence ID" value="SVD95544.1"/>
    <property type="molecule type" value="Genomic_DNA"/>
</dbReference>
<evidence type="ECO:0000313" key="2">
    <source>
        <dbReference type="EMBL" id="SVD95544.1"/>
    </source>
</evidence>
<feature type="domain" description="Glycosyltransferase 2-like" evidence="1">
    <location>
        <begin position="9"/>
        <end position="135"/>
    </location>
</feature>
<dbReference type="InterPro" id="IPR050256">
    <property type="entry name" value="Glycosyltransferase_2"/>
</dbReference>
<dbReference type="InterPro" id="IPR029044">
    <property type="entry name" value="Nucleotide-diphossugar_trans"/>
</dbReference>
<dbReference type="Gene3D" id="3.90.550.10">
    <property type="entry name" value="Spore Coat Polysaccharide Biosynthesis Protein SpsA, Chain A"/>
    <property type="match status" value="1"/>
</dbReference>
<sequence length="151" mass="16532">MISSRKVIVVLPAFNASKTLTKTYQEIPFDIVDETILVDDCSGDRTSTLARNLGIPHIIEHSSNTGYGGNQKTCFMEALRLRADIVIVLHPDYQYTPKLIGSMCQLIADDIHDVVLASRILGGGAIKGGMPLYKYVANRLLTTAQNLIIGQ</sequence>
<feature type="non-terminal residue" evidence="2">
    <location>
        <position position="151"/>
    </location>
</feature>
<dbReference type="Pfam" id="PF00535">
    <property type="entry name" value="Glycos_transf_2"/>
    <property type="match status" value="1"/>
</dbReference>
<dbReference type="InterPro" id="IPR001173">
    <property type="entry name" value="Glyco_trans_2-like"/>
</dbReference>
<organism evidence="2">
    <name type="scientific">marine metagenome</name>
    <dbReference type="NCBI Taxonomy" id="408172"/>
    <lineage>
        <taxon>unclassified sequences</taxon>
        <taxon>metagenomes</taxon>
        <taxon>ecological metagenomes</taxon>
    </lineage>
</organism>
<dbReference type="AlphaFoldDB" id="A0A382ZJ54"/>
<protein>
    <recommendedName>
        <fullName evidence="1">Glycosyltransferase 2-like domain-containing protein</fullName>
    </recommendedName>
</protein>
<dbReference type="PANTHER" id="PTHR48090">
    <property type="entry name" value="UNDECAPRENYL-PHOSPHATE 4-DEOXY-4-FORMAMIDO-L-ARABINOSE TRANSFERASE-RELATED"/>
    <property type="match status" value="1"/>
</dbReference>
<dbReference type="PANTHER" id="PTHR48090:SF7">
    <property type="entry name" value="RFBJ PROTEIN"/>
    <property type="match status" value="1"/>
</dbReference>